<accession>R4K532</accession>
<evidence type="ECO:0000256" key="1">
    <source>
        <dbReference type="SAM" id="MobiDB-lite"/>
    </source>
</evidence>
<evidence type="ECO:0000313" key="2">
    <source>
        <dbReference type="EMBL" id="AGK95634.1"/>
    </source>
</evidence>
<keyword evidence="3" id="KW-1185">Reference proteome</keyword>
<dbReference type="PATRIC" id="fig|86416.3.peg.567"/>
<dbReference type="EMBL" id="CP003261">
    <property type="protein sequence ID" value="AGK95634.1"/>
    <property type="molecule type" value="Genomic_DNA"/>
</dbReference>
<name>R4K532_CLOPA</name>
<dbReference type="Proteomes" id="UP000013523">
    <property type="component" value="Chromosome"/>
</dbReference>
<feature type="region of interest" description="Disordered" evidence="1">
    <location>
        <begin position="1"/>
        <end position="48"/>
    </location>
</feature>
<evidence type="ECO:0000313" key="3">
    <source>
        <dbReference type="Proteomes" id="UP000013523"/>
    </source>
</evidence>
<dbReference type="RefSeq" id="WP_015613960.1">
    <property type="nucleotide sequence ID" value="NC_021182.1"/>
</dbReference>
<organism evidence="2 3">
    <name type="scientific">Clostridium pasteurianum BC1</name>
    <dbReference type="NCBI Taxonomy" id="86416"/>
    <lineage>
        <taxon>Bacteria</taxon>
        <taxon>Bacillati</taxon>
        <taxon>Bacillota</taxon>
        <taxon>Clostridia</taxon>
        <taxon>Eubacteriales</taxon>
        <taxon>Clostridiaceae</taxon>
        <taxon>Clostridium</taxon>
    </lineage>
</organism>
<dbReference type="eggNOG" id="ENOG503248S">
    <property type="taxonomic scope" value="Bacteria"/>
</dbReference>
<dbReference type="KEGG" id="cpas:Clopa_0586"/>
<gene>
    <name evidence="2" type="ORF">Clopa_0586</name>
</gene>
<protein>
    <submittedName>
        <fullName evidence="2">Uncharacterized protein</fullName>
    </submittedName>
</protein>
<sequence>MGLKDFMKKMADKQSESNEKIKSKIEEGKEEIRERNEKAKEKIKANNEKYAQKRAEKAALYEKKQAEKDKKISDINDKINKIRANNPNAGKIVLSEKAKEKEYQKERLKQLKRDHIPFCPKCKSTQLTFVNKKLSIGRALLGGAALGETGAILGGITSKKGKVKCLNCGHTWKL</sequence>
<proteinExistence type="predicted"/>
<dbReference type="AlphaFoldDB" id="R4K532"/>
<dbReference type="HOGENOM" id="CLU_131391_0_0_9"/>
<reference evidence="2 3" key="1">
    <citation type="submission" date="2012-01" db="EMBL/GenBank/DDBJ databases">
        <title>Complete sequence of chromosome of Clostridium pasteurianum BC1.</title>
        <authorList>
            <consortium name="US DOE Joint Genome Institute"/>
            <person name="Lucas S."/>
            <person name="Han J."/>
            <person name="Lapidus A."/>
            <person name="Cheng J.-F."/>
            <person name="Goodwin L."/>
            <person name="Pitluck S."/>
            <person name="Peters L."/>
            <person name="Mikhailova N."/>
            <person name="Teshima H."/>
            <person name="Detter J.C."/>
            <person name="Han C."/>
            <person name="Tapia R."/>
            <person name="Land M."/>
            <person name="Hauser L."/>
            <person name="Kyrpides N."/>
            <person name="Ivanova N."/>
            <person name="Pagani I."/>
            <person name="Dunn J."/>
            <person name="Taghavi S."/>
            <person name="Francis A."/>
            <person name="van der Lelie D."/>
            <person name="Woyke T."/>
        </authorList>
    </citation>
    <scope>NUCLEOTIDE SEQUENCE [LARGE SCALE GENOMIC DNA]</scope>
    <source>
        <strain evidence="2 3">BC1</strain>
    </source>
</reference>
<dbReference type="STRING" id="86416.Clopa_0586"/>